<gene>
    <name evidence="1" type="ORF">GGR43_003540</name>
</gene>
<sequence length="130" mass="12812">MRGRIGHSAAGRGIFAVILLLALSVRLVVPTGFMPVATGYGIIVSLCSGSGPAEIFVDLGKNGSAPRHSAADSPCSFAGFGAGLANGTLAALPSPAPLPAILIPGRAIADLTVLRLAAPPPPAIGPPRSA</sequence>
<proteinExistence type="predicted"/>
<reference evidence="1 2" key="1">
    <citation type="submission" date="2020-08" db="EMBL/GenBank/DDBJ databases">
        <title>Genomic Encyclopedia of Type Strains, Phase IV (KMG-IV): sequencing the most valuable type-strain genomes for metagenomic binning, comparative biology and taxonomic classification.</title>
        <authorList>
            <person name="Goeker M."/>
        </authorList>
    </citation>
    <scope>NUCLEOTIDE SEQUENCE [LARGE SCALE GENOMIC DNA]</scope>
    <source>
        <strain evidence="1 2">DSM 26189</strain>
    </source>
</reference>
<keyword evidence="2" id="KW-1185">Reference proteome</keyword>
<name>A0A7W6BS65_9SPHN</name>
<evidence type="ECO:0000313" key="2">
    <source>
        <dbReference type="Proteomes" id="UP000571950"/>
    </source>
</evidence>
<dbReference type="Proteomes" id="UP000571950">
    <property type="component" value="Unassembled WGS sequence"/>
</dbReference>
<evidence type="ECO:0008006" key="3">
    <source>
        <dbReference type="Google" id="ProtNLM"/>
    </source>
</evidence>
<dbReference type="AlphaFoldDB" id="A0A7W6BS65"/>
<dbReference type="RefSeq" id="WP_188073267.1">
    <property type="nucleotide sequence ID" value="NZ_BSPS01000028.1"/>
</dbReference>
<evidence type="ECO:0000313" key="1">
    <source>
        <dbReference type="EMBL" id="MBB3927803.1"/>
    </source>
</evidence>
<accession>A0A7W6BS65</accession>
<protein>
    <recommendedName>
        <fullName evidence="3">DUF2946 domain-containing protein</fullName>
    </recommendedName>
</protein>
<organism evidence="1 2">
    <name type="scientific">Sphingobium jiangsuense</name>
    <dbReference type="NCBI Taxonomy" id="870476"/>
    <lineage>
        <taxon>Bacteria</taxon>
        <taxon>Pseudomonadati</taxon>
        <taxon>Pseudomonadota</taxon>
        <taxon>Alphaproteobacteria</taxon>
        <taxon>Sphingomonadales</taxon>
        <taxon>Sphingomonadaceae</taxon>
        <taxon>Sphingobium</taxon>
    </lineage>
</organism>
<dbReference type="EMBL" id="JACIDT010000015">
    <property type="protein sequence ID" value="MBB3927803.1"/>
    <property type="molecule type" value="Genomic_DNA"/>
</dbReference>
<comment type="caution">
    <text evidence="1">The sequence shown here is derived from an EMBL/GenBank/DDBJ whole genome shotgun (WGS) entry which is preliminary data.</text>
</comment>